<gene>
    <name evidence="2" type="ORF">PX52LOC_05375</name>
</gene>
<dbReference type="OrthoDB" id="9922444at2"/>
<protein>
    <recommendedName>
        <fullName evidence="4">TIGR03067 domain-containing protein</fullName>
    </recommendedName>
</protein>
<dbReference type="KEGG" id="lrs:PX52LOC_05375"/>
<feature type="chain" id="PRO_5022751250" description="TIGR03067 domain-containing protein" evidence="1">
    <location>
        <begin position="21"/>
        <end position="137"/>
    </location>
</feature>
<evidence type="ECO:0000256" key="1">
    <source>
        <dbReference type="SAM" id="SignalP"/>
    </source>
</evidence>
<accession>A0A5C1AMD2</accession>
<dbReference type="Proteomes" id="UP000324974">
    <property type="component" value="Chromosome"/>
</dbReference>
<keyword evidence="3" id="KW-1185">Reference proteome</keyword>
<dbReference type="RefSeq" id="WP_149112871.1">
    <property type="nucleotide sequence ID" value="NZ_CP042425.1"/>
</dbReference>
<keyword evidence="1" id="KW-0732">Signal</keyword>
<evidence type="ECO:0008006" key="4">
    <source>
        <dbReference type="Google" id="ProtNLM"/>
    </source>
</evidence>
<reference evidence="3" key="1">
    <citation type="submission" date="2019-08" db="EMBL/GenBank/DDBJ databases">
        <title>Limnoglobus roseus gen. nov., sp. nov., a novel freshwater planctomycete with a giant genome from the family Gemmataceae.</title>
        <authorList>
            <person name="Kulichevskaya I.S."/>
            <person name="Naumoff D.G."/>
            <person name="Miroshnikov K."/>
            <person name="Ivanova A."/>
            <person name="Philippov D.A."/>
            <person name="Hakobyan A."/>
            <person name="Rijpstra I.C."/>
            <person name="Sinninghe Damste J.S."/>
            <person name="Liesack W."/>
            <person name="Dedysh S.N."/>
        </authorList>
    </citation>
    <scope>NUCLEOTIDE SEQUENCE [LARGE SCALE GENOMIC DNA]</scope>
    <source>
        <strain evidence="3">PX52</strain>
    </source>
</reference>
<dbReference type="AlphaFoldDB" id="A0A5C1AMD2"/>
<proteinExistence type="predicted"/>
<sequence length="137" mass="14827">MVRAMALMVTALVLASAGRAVEPAKEPKKDKAAALEKLLHGVWQGGDCVGTLTIAADGTVKREHYTPGNNTATGTWEVRWDALPPTLVIVAKTSDDPDLAGKTWEFKLVQLDDDALAYQHPDARPGSEPVHFNRVKK</sequence>
<name>A0A5C1AMD2_9BACT</name>
<evidence type="ECO:0000313" key="3">
    <source>
        <dbReference type="Proteomes" id="UP000324974"/>
    </source>
</evidence>
<feature type="signal peptide" evidence="1">
    <location>
        <begin position="1"/>
        <end position="20"/>
    </location>
</feature>
<evidence type="ECO:0000313" key="2">
    <source>
        <dbReference type="EMBL" id="QEL18354.1"/>
    </source>
</evidence>
<organism evidence="2 3">
    <name type="scientific">Limnoglobus roseus</name>
    <dbReference type="NCBI Taxonomy" id="2598579"/>
    <lineage>
        <taxon>Bacteria</taxon>
        <taxon>Pseudomonadati</taxon>
        <taxon>Planctomycetota</taxon>
        <taxon>Planctomycetia</taxon>
        <taxon>Gemmatales</taxon>
        <taxon>Gemmataceae</taxon>
        <taxon>Limnoglobus</taxon>
    </lineage>
</organism>
<dbReference type="EMBL" id="CP042425">
    <property type="protein sequence ID" value="QEL18354.1"/>
    <property type="molecule type" value="Genomic_DNA"/>
</dbReference>